<protein>
    <submittedName>
        <fullName evidence="1">Mobility-associated LCxxNW protein</fullName>
    </submittedName>
</protein>
<sequence length="65" mass="7826">MNEHCSFCKDYKCIKQADYELLRYELEEANELCHGNWIEIQHLREYIGQLQELLTRHGIAVPPEY</sequence>
<dbReference type="Proteomes" id="UP000649826">
    <property type="component" value="Unassembled WGS sequence"/>
</dbReference>
<accession>A0ABR7IDU0</accession>
<gene>
    <name evidence="1" type="ORF">H8Z82_00425</name>
</gene>
<name>A0ABR7IDU0_9FIRM</name>
<evidence type="ECO:0000313" key="2">
    <source>
        <dbReference type="Proteomes" id="UP000649826"/>
    </source>
</evidence>
<keyword evidence="2" id="KW-1185">Reference proteome</keyword>
<reference evidence="1 2" key="1">
    <citation type="submission" date="2020-08" db="EMBL/GenBank/DDBJ databases">
        <title>Genome public.</title>
        <authorList>
            <person name="Liu C."/>
            <person name="Sun Q."/>
        </authorList>
    </citation>
    <scope>NUCLEOTIDE SEQUENCE [LARGE SCALE GENOMIC DNA]</scope>
    <source>
        <strain evidence="1 2">M29</strain>
    </source>
</reference>
<dbReference type="NCBIfam" id="NF033850">
    <property type="entry name" value="LCxxNW"/>
    <property type="match status" value="1"/>
</dbReference>
<dbReference type="EMBL" id="JACOQG010000001">
    <property type="protein sequence ID" value="MBC5778152.1"/>
    <property type="molecule type" value="Genomic_DNA"/>
</dbReference>
<dbReference type="RefSeq" id="WP_186993913.1">
    <property type="nucleotide sequence ID" value="NZ_JACOQG010000001.1"/>
</dbReference>
<proteinExistence type="predicted"/>
<evidence type="ECO:0000313" key="1">
    <source>
        <dbReference type="EMBL" id="MBC5778152.1"/>
    </source>
</evidence>
<organism evidence="1 2">
    <name type="scientific">Blautia difficilis</name>
    <dbReference type="NCBI Taxonomy" id="2763027"/>
    <lineage>
        <taxon>Bacteria</taxon>
        <taxon>Bacillati</taxon>
        <taxon>Bacillota</taxon>
        <taxon>Clostridia</taxon>
        <taxon>Lachnospirales</taxon>
        <taxon>Lachnospiraceae</taxon>
        <taxon>Blautia</taxon>
    </lineage>
</organism>
<comment type="caution">
    <text evidence="1">The sequence shown here is derived from an EMBL/GenBank/DDBJ whole genome shotgun (WGS) entry which is preliminary data.</text>
</comment>